<dbReference type="AlphaFoldDB" id="A0A9X3MUK5"/>
<name>A0A9X3MUK5_9ACTN</name>
<feature type="domain" description="Phosphodiester glycosidase" evidence="1">
    <location>
        <begin position="23"/>
        <end position="209"/>
    </location>
</feature>
<evidence type="ECO:0000313" key="2">
    <source>
        <dbReference type="EMBL" id="MDA0160043.1"/>
    </source>
</evidence>
<keyword evidence="3" id="KW-1185">Reference proteome</keyword>
<dbReference type="PANTHER" id="PTHR40446:SF2">
    <property type="entry name" value="N-ACETYLGLUCOSAMINE-1-PHOSPHODIESTER ALPHA-N-ACETYLGLUCOSAMINIDASE"/>
    <property type="match status" value="1"/>
</dbReference>
<sequence length="214" mass="22797">MRVLHFPRPQRLDVWCRRHGVGEAIVGGFFVRDPYRALGEVWVRGRVARHEPIAEPYALPRACVVSNGDGVRFAAREHAPDPPRGDLIQAGPLLVSGGAIAFDASDDREGFSAGAGQFDSDITDGRHPRAALGVSAKDVIAVACDGRRSGVDAGLTMSELAAVMVELGAESAINLDGGGSTTLVHRGHLLNRPYSSQDQPAPQSRRILSALAFE</sequence>
<dbReference type="Pfam" id="PF09992">
    <property type="entry name" value="NAGPA"/>
    <property type="match status" value="1"/>
</dbReference>
<comment type="caution">
    <text evidence="2">The sequence shown here is derived from an EMBL/GenBank/DDBJ whole genome shotgun (WGS) entry which is preliminary data.</text>
</comment>
<keyword evidence="2" id="KW-0326">Glycosidase</keyword>
<dbReference type="EMBL" id="JAPDOD010000004">
    <property type="protein sequence ID" value="MDA0160043.1"/>
    <property type="molecule type" value="Genomic_DNA"/>
</dbReference>
<evidence type="ECO:0000259" key="1">
    <source>
        <dbReference type="Pfam" id="PF09992"/>
    </source>
</evidence>
<accession>A0A9X3MUK5</accession>
<proteinExistence type="predicted"/>
<organism evidence="2 3">
    <name type="scientific">Solirubrobacter ginsenosidimutans</name>
    <dbReference type="NCBI Taxonomy" id="490573"/>
    <lineage>
        <taxon>Bacteria</taxon>
        <taxon>Bacillati</taxon>
        <taxon>Actinomycetota</taxon>
        <taxon>Thermoleophilia</taxon>
        <taxon>Solirubrobacterales</taxon>
        <taxon>Solirubrobacteraceae</taxon>
        <taxon>Solirubrobacter</taxon>
    </lineage>
</organism>
<gene>
    <name evidence="2" type="ORF">OM076_07205</name>
</gene>
<protein>
    <submittedName>
        <fullName evidence="2">Phosphodiester glycosidase family protein</fullName>
    </submittedName>
</protein>
<dbReference type="Proteomes" id="UP001149140">
    <property type="component" value="Unassembled WGS sequence"/>
</dbReference>
<dbReference type="InterPro" id="IPR018711">
    <property type="entry name" value="NAGPA"/>
</dbReference>
<evidence type="ECO:0000313" key="3">
    <source>
        <dbReference type="Proteomes" id="UP001149140"/>
    </source>
</evidence>
<dbReference type="PANTHER" id="PTHR40446">
    <property type="entry name" value="N-ACETYLGLUCOSAMINE-1-PHOSPHODIESTER ALPHA-N-ACETYLGLUCOSAMINIDASE"/>
    <property type="match status" value="1"/>
</dbReference>
<dbReference type="GO" id="GO:0016798">
    <property type="term" value="F:hydrolase activity, acting on glycosyl bonds"/>
    <property type="evidence" value="ECO:0007669"/>
    <property type="project" value="UniProtKB-KW"/>
</dbReference>
<keyword evidence="2" id="KW-0378">Hydrolase</keyword>
<reference evidence="2" key="1">
    <citation type="submission" date="2022-10" db="EMBL/GenBank/DDBJ databases">
        <title>The WGS of Solirubrobacter ginsenosidimutans DSM 21036.</title>
        <authorList>
            <person name="Jiang Z."/>
        </authorList>
    </citation>
    <scope>NUCLEOTIDE SEQUENCE</scope>
    <source>
        <strain evidence="2">DSM 21036</strain>
    </source>
</reference>